<sequence>MMVACYNNIVVKIDVCSNAYGWPDFNCVYYAQADSQYMMPYCVGGTKPTGPPAGIVPKPKPLPSPSPTPSVSTIPVPLTSSISTKSFAPTPTPTPTDELFDIYGINNKNINTSTANTN</sequence>
<evidence type="ECO:0000256" key="1">
    <source>
        <dbReference type="SAM" id="MobiDB-lite"/>
    </source>
</evidence>
<dbReference type="Proteomes" id="UP000193642">
    <property type="component" value="Unassembled WGS sequence"/>
</dbReference>
<feature type="compositionally biased region" description="Pro residues" evidence="1">
    <location>
        <begin position="58"/>
        <end position="68"/>
    </location>
</feature>
<proteinExistence type="predicted"/>
<feature type="region of interest" description="Disordered" evidence="1">
    <location>
        <begin position="52"/>
        <end position="75"/>
    </location>
</feature>
<dbReference type="EMBL" id="MCGO01000101">
    <property type="protein sequence ID" value="ORY27615.1"/>
    <property type="molecule type" value="Genomic_DNA"/>
</dbReference>
<evidence type="ECO:0000313" key="2">
    <source>
        <dbReference type="EMBL" id="ORY27615.1"/>
    </source>
</evidence>
<reference evidence="2 3" key="1">
    <citation type="submission" date="2016-07" db="EMBL/GenBank/DDBJ databases">
        <title>Pervasive Adenine N6-methylation of Active Genes in Fungi.</title>
        <authorList>
            <consortium name="DOE Joint Genome Institute"/>
            <person name="Mondo S.J."/>
            <person name="Dannebaum R.O."/>
            <person name="Kuo R.C."/>
            <person name="Labutti K."/>
            <person name="Haridas S."/>
            <person name="Kuo A."/>
            <person name="Salamov A."/>
            <person name="Ahrendt S.R."/>
            <person name="Lipzen A."/>
            <person name="Sullivan W."/>
            <person name="Andreopoulos W.B."/>
            <person name="Clum A."/>
            <person name="Lindquist E."/>
            <person name="Daum C."/>
            <person name="Ramamoorthy G.K."/>
            <person name="Gryganskyi A."/>
            <person name="Culley D."/>
            <person name="Magnuson J.K."/>
            <person name="James T.Y."/>
            <person name="O'Malley M.A."/>
            <person name="Stajich J.E."/>
            <person name="Spatafora J.W."/>
            <person name="Visel A."/>
            <person name="Grigoriev I.V."/>
        </authorList>
    </citation>
    <scope>NUCLEOTIDE SEQUENCE [LARGE SCALE GENOMIC DNA]</scope>
    <source>
        <strain evidence="2 3">JEL800</strain>
    </source>
</reference>
<keyword evidence="3" id="KW-1185">Reference proteome</keyword>
<organism evidence="2 3">
    <name type="scientific">Rhizoclosmatium globosum</name>
    <dbReference type="NCBI Taxonomy" id="329046"/>
    <lineage>
        <taxon>Eukaryota</taxon>
        <taxon>Fungi</taxon>
        <taxon>Fungi incertae sedis</taxon>
        <taxon>Chytridiomycota</taxon>
        <taxon>Chytridiomycota incertae sedis</taxon>
        <taxon>Chytridiomycetes</taxon>
        <taxon>Chytridiales</taxon>
        <taxon>Chytriomycetaceae</taxon>
        <taxon>Rhizoclosmatium</taxon>
    </lineage>
</organism>
<protein>
    <submittedName>
        <fullName evidence="2">Uncharacterized protein</fullName>
    </submittedName>
</protein>
<evidence type="ECO:0000313" key="3">
    <source>
        <dbReference type="Proteomes" id="UP000193642"/>
    </source>
</evidence>
<name>A0A1Y2B0K2_9FUNG</name>
<dbReference type="AlphaFoldDB" id="A0A1Y2B0K2"/>
<accession>A0A1Y2B0K2</accession>
<gene>
    <name evidence="2" type="ORF">BCR33DRAFT_746038</name>
</gene>
<comment type="caution">
    <text evidence="2">The sequence shown here is derived from an EMBL/GenBank/DDBJ whole genome shotgun (WGS) entry which is preliminary data.</text>
</comment>